<evidence type="ECO:0000313" key="3">
    <source>
        <dbReference type="Proteomes" id="UP000466681"/>
    </source>
</evidence>
<evidence type="ECO:0008006" key="4">
    <source>
        <dbReference type="Google" id="ProtNLM"/>
    </source>
</evidence>
<gene>
    <name evidence="2" type="ORF">MMOR_27000</name>
</gene>
<protein>
    <recommendedName>
        <fullName evidence="4">Glycosyltransferase RgtA/B/C/D-like domain-containing protein</fullName>
    </recommendedName>
</protein>
<feature type="transmembrane region" description="Helical" evidence="1">
    <location>
        <begin position="227"/>
        <end position="247"/>
    </location>
</feature>
<organism evidence="2 3">
    <name type="scientific">Mycolicibacterium moriokaense</name>
    <dbReference type="NCBI Taxonomy" id="39691"/>
    <lineage>
        <taxon>Bacteria</taxon>
        <taxon>Bacillati</taxon>
        <taxon>Actinomycetota</taxon>
        <taxon>Actinomycetes</taxon>
        <taxon>Mycobacteriales</taxon>
        <taxon>Mycobacteriaceae</taxon>
        <taxon>Mycolicibacterium</taxon>
    </lineage>
</organism>
<feature type="transmembrane region" description="Helical" evidence="1">
    <location>
        <begin position="293"/>
        <end position="313"/>
    </location>
</feature>
<dbReference type="RefSeq" id="WP_083150090.1">
    <property type="nucleotide sequence ID" value="NZ_AP022560.1"/>
</dbReference>
<feature type="transmembrane region" description="Helical" evidence="1">
    <location>
        <begin position="268"/>
        <end position="287"/>
    </location>
</feature>
<feature type="transmembrane region" description="Helical" evidence="1">
    <location>
        <begin position="376"/>
        <end position="396"/>
    </location>
</feature>
<name>A0AAD1HBV4_9MYCO</name>
<feature type="transmembrane region" description="Helical" evidence="1">
    <location>
        <begin position="6"/>
        <end position="26"/>
    </location>
</feature>
<feature type="transmembrane region" description="Helical" evidence="1">
    <location>
        <begin position="203"/>
        <end position="221"/>
    </location>
</feature>
<evidence type="ECO:0000256" key="1">
    <source>
        <dbReference type="SAM" id="Phobius"/>
    </source>
</evidence>
<dbReference type="EMBL" id="AP022560">
    <property type="protein sequence ID" value="BBX01764.1"/>
    <property type="molecule type" value="Genomic_DNA"/>
</dbReference>
<dbReference type="Proteomes" id="UP000466681">
    <property type="component" value="Chromosome"/>
</dbReference>
<keyword evidence="1" id="KW-0472">Membrane</keyword>
<dbReference type="KEGG" id="mmor:MMOR_27000"/>
<keyword evidence="1" id="KW-0812">Transmembrane</keyword>
<proteinExistence type="predicted"/>
<feature type="transmembrane region" description="Helical" evidence="1">
    <location>
        <begin position="447"/>
        <end position="465"/>
    </location>
</feature>
<feature type="transmembrane region" description="Helical" evidence="1">
    <location>
        <begin position="416"/>
        <end position="435"/>
    </location>
</feature>
<feature type="transmembrane region" description="Helical" evidence="1">
    <location>
        <begin position="64"/>
        <end position="82"/>
    </location>
</feature>
<evidence type="ECO:0000313" key="2">
    <source>
        <dbReference type="EMBL" id="BBX01764.1"/>
    </source>
</evidence>
<feature type="transmembrane region" description="Helical" evidence="1">
    <location>
        <begin position="38"/>
        <end position="58"/>
    </location>
</feature>
<feature type="transmembrane region" description="Helical" evidence="1">
    <location>
        <begin position="179"/>
        <end position="196"/>
    </location>
</feature>
<accession>A0AAD1HBV4</accession>
<reference evidence="2 3" key="1">
    <citation type="journal article" date="2019" name="Emerg. Microbes Infect.">
        <title>Comprehensive subspecies identification of 175 nontuberculous mycobacteria species based on 7547 genomic profiles.</title>
        <authorList>
            <person name="Matsumoto Y."/>
            <person name="Kinjo T."/>
            <person name="Motooka D."/>
            <person name="Nabeya D."/>
            <person name="Jung N."/>
            <person name="Uechi K."/>
            <person name="Horii T."/>
            <person name="Iida T."/>
            <person name="Fujita J."/>
            <person name="Nakamura S."/>
        </authorList>
    </citation>
    <scope>NUCLEOTIDE SEQUENCE [LARGE SCALE GENOMIC DNA]</scope>
    <source>
        <strain evidence="2 3">JCM 6375</strain>
    </source>
</reference>
<sequence>MTVWAVLSIAVLSGAVTTIGFGALLFPSKASAGERLLGGALLTVGAVVVGVRVLGAIGALSTTVVLGAGVVVSATVVAAVYIRGLPWLRVRPPVSVETVPVLLVAGGGLAIATMAAYLLPVWQFDALGYHLPYVNFTLQHGTLADVPVDVPYVSTYPHNVENVFVAWRALLPDDRLVELGHLPFGLLGGLAIAVIARGQGARPATATAAGAAWLTLPAVFLQLPTNYVDVASAALLLTAIAFVLGPVDRTRMLLAATALGLFVGSKPSTPVAALIVFAALVVVAWRAASWRTLGVAGLLVLVLGGETYVTNIVRQGNPVWPVRIDVGPIHLPGRYPMSELLASGAGAPRASGNLIERVVTSWTTIWPPVPAFDMRVGGLGLLFLAALPVALFRAARTRSVLVALVFSSTLATPDPAVARFVLPFAALVLAFAAPALDHRRIGRAARVAVFGLVALVAAHSLYVAYPGLTGEGPPLRDYFGMTDDERRRAVGAEGPPTKFIDAVEQVGPGEITLFDHTLELPYYAWPPDLSRSAARIPDDVTAEAADRLVHDDNVRLLFVGRNTAAGAAVRRDLPSFVRLFDCRFSACSVYLRR</sequence>
<dbReference type="AlphaFoldDB" id="A0AAD1HBV4"/>
<keyword evidence="1" id="KW-1133">Transmembrane helix</keyword>
<keyword evidence="3" id="KW-1185">Reference proteome</keyword>
<feature type="transmembrane region" description="Helical" evidence="1">
    <location>
        <begin position="94"/>
        <end position="119"/>
    </location>
</feature>